<dbReference type="InterPro" id="IPR053147">
    <property type="entry name" value="Hsp_HslJ-like"/>
</dbReference>
<dbReference type="InterPro" id="IPR005184">
    <property type="entry name" value="DUF306_Meta_HslJ"/>
</dbReference>
<dbReference type="Gene3D" id="2.40.128.270">
    <property type="match status" value="1"/>
</dbReference>
<protein>
    <submittedName>
        <fullName evidence="2">META domain-containing protein</fullName>
    </submittedName>
</protein>
<evidence type="ECO:0000259" key="1">
    <source>
        <dbReference type="Pfam" id="PF03724"/>
    </source>
</evidence>
<evidence type="ECO:0000313" key="3">
    <source>
        <dbReference type="Proteomes" id="UP001201549"/>
    </source>
</evidence>
<name>A0ABT2FJE8_9GAMM</name>
<dbReference type="PROSITE" id="PS51257">
    <property type="entry name" value="PROKAR_LIPOPROTEIN"/>
    <property type="match status" value="1"/>
</dbReference>
<dbReference type="RefSeq" id="WP_238895192.1">
    <property type="nucleotide sequence ID" value="NZ_JAKOGG010000003.1"/>
</dbReference>
<reference evidence="2 3" key="1">
    <citation type="submission" date="2022-02" db="EMBL/GenBank/DDBJ databases">
        <authorList>
            <person name="Zhuang L."/>
        </authorList>
    </citation>
    <scope>NUCLEOTIDE SEQUENCE [LARGE SCALE GENOMIC DNA]</scope>
    <source>
        <strain evidence="2 3">C32</strain>
    </source>
</reference>
<dbReference type="InterPro" id="IPR038670">
    <property type="entry name" value="HslJ-like_sf"/>
</dbReference>
<comment type="caution">
    <text evidence="2">The sequence shown here is derived from an EMBL/GenBank/DDBJ whole genome shotgun (WGS) entry which is preliminary data.</text>
</comment>
<gene>
    <name evidence="2" type="ORF">L9G74_04960</name>
</gene>
<dbReference type="PANTHER" id="PTHR35535:SF1">
    <property type="entry name" value="HEAT SHOCK PROTEIN HSLJ"/>
    <property type="match status" value="1"/>
</dbReference>
<dbReference type="PANTHER" id="PTHR35535">
    <property type="entry name" value="HEAT SHOCK PROTEIN HSLJ"/>
    <property type="match status" value="1"/>
</dbReference>
<reference evidence="3" key="2">
    <citation type="submission" date="2023-07" db="EMBL/GenBank/DDBJ databases">
        <title>Shewanella mangrovi sp. nov., an acetaldehyde- degrading bacterium isolated from mangrove sediment.</title>
        <authorList>
            <person name="Liu Y."/>
        </authorList>
    </citation>
    <scope>NUCLEOTIDE SEQUENCE [LARGE SCALE GENOMIC DNA]</scope>
    <source>
        <strain evidence="3">C32</strain>
    </source>
</reference>
<feature type="domain" description="DUF306" evidence="1">
    <location>
        <begin position="30"/>
        <end position="132"/>
    </location>
</feature>
<dbReference type="Pfam" id="PF03724">
    <property type="entry name" value="META"/>
    <property type="match status" value="1"/>
</dbReference>
<proteinExistence type="predicted"/>
<accession>A0ABT2FJE8</accession>
<organism evidence="2 3">
    <name type="scientific">Shewanella electrica</name>
    <dbReference type="NCBI Taxonomy" id="515560"/>
    <lineage>
        <taxon>Bacteria</taxon>
        <taxon>Pseudomonadati</taxon>
        <taxon>Pseudomonadota</taxon>
        <taxon>Gammaproteobacteria</taxon>
        <taxon>Alteromonadales</taxon>
        <taxon>Shewanellaceae</taxon>
        <taxon>Shewanella</taxon>
    </lineage>
</organism>
<sequence>MVKAFVILALSAIIAGCQTPISDSQYSQDLLGKWRISNINQHKAPAYSTAYLQFAANGVLTGNNSCNEFQGSYQLHGQQLQIAANQGTMKACVDALMAQQQQLDSTLPQVQQASVSGNKLLLLDGDRNVLVKLVKEPNSTLQ</sequence>
<evidence type="ECO:0000313" key="2">
    <source>
        <dbReference type="EMBL" id="MCS4555780.1"/>
    </source>
</evidence>
<dbReference type="EMBL" id="JAKOGG010000003">
    <property type="protein sequence ID" value="MCS4555780.1"/>
    <property type="molecule type" value="Genomic_DNA"/>
</dbReference>
<dbReference type="Proteomes" id="UP001201549">
    <property type="component" value="Unassembled WGS sequence"/>
</dbReference>
<keyword evidence="3" id="KW-1185">Reference proteome</keyword>